<gene>
    <name evidence="3" type="ORF">SAMN05444487_10340</name>
</gene>
<dbReference type="GO" id="GO:0016717">
    <property type="term" value="F:oxidoreductase activity, acting on paired donors, with oxidation of a pair of donors resulting in the reduction of molecular oxygen to two molecules of water"/>
    <property type="evidence" value="ECO:0007669"/>
    <property type="project" value="TreeGrafter"/>
</dbReference>
<proteinExistence type="predicted"/>
<feature type="transmembrane region" description="Helical" evidence="1">
    <location>
        <begin position="26"/>
        <end position="44"/>
    </location>
</feature>
<dbReference type="Pfam" id="PF00487">
    <property type="entry name" value="FA_desaturase"/>
    <property type="match status" value="1"/>
</dbReference>
<dbReference type="AlphaFoldDB" id="A0A1H2T609"/>
<dbReference type="PANTHER" id="PTHR19353:SF73">
    <property type="entry name" value="FATTY ACID DESATURASE"/>
    <property type="match status" value="1"/>
</dbReference>
<feature type="transmembrane region" description="Helical" evidence="1">
    <location>
        <begin position="182"/>
        <end position="202"/>
    </location>
</feature>
<feature type="transmembrane region" description="Helical" evidence="1">
    <location>
        <begin position="208"/>
        <end position="227"/>
    </location>
</feature>
<feature type="transmembrane region" description="Helical" evidence="1">
    <location>
        <begin position="51"/>
        <end position="72"/>
    </location>
</feature>
<dbReference type="EMBL" id="FNNQ01000003">
    <property type="protein sequence ID" value="SDW39393.1"/>
    <property type="molecule type" value="Genomic_DNA"/>
</dbReference>
<dbReference type="GO" id="GO:0016020">
    <property type="term" value="C:membrane"/>
    <property type="evidence" value="ECO:0007669"/>
    <property type="project" value="TreeGrafter"/>
</dbReference>
<organism evidence="3 4">
    <name type="scientific">Marininema mesophilum</name>
    <dbReference type="NCBI Taxonomy" id="1048340"/>
    <lineage>
        <taxon>Bacteria</taxon>
        <taxon>Bacillati</taxon>
        <taxon>Bacillota</taxon>
        <taxon>Bacilli</taxon>
        <taxon>Bacillales</taxon>
        <taxon>Thermoactinomycetaceae</taxon>
        <taxon>Marininema</taxon>
    </lineage>
</organism>
<dbReference type="CDD" id="cd03507">
    <property type="entry name" value="Delta12-FADS-like"/>
    <property type="match status" value="1"/>
</dbReference>
<dbReference type="PANTHER" id="PTHR19353">
    <property type="entry name" value="FATTY ACID DESATURASE 2"/>
    <property type="match status" value="1"/>
</dbReference>
<keyword evidence="1" id="KW-1133">Transmembrane helix</keyword>
<dbReference type="InterPro" id="IPR005804">
    <property type="entry name" value="FA_desaturase_dom"/>
</dbReference>
<evidence type="ECO:0000259" key="2">
    <source>
        <dbReference type="Pfam" id="PF00487"/>
    </source>
</evidence>
<keyword evidence="1" id="KW-0812">Transmembrane</keyword>
<dbReference type="GO" id="GO:0006629">
    <property type="term" value="P:lipid metabolic process"/>
    <property type="evidence" value="ECO:0007669"/>
    <property type="project" value="InterPro"/>
</dbReference>
<sequence>MSDSGMKASWRKIIAPYEKSSVKRSIWQIINTLVPFFLLWYAAYWSLSISYWLTLIPCVLAAGMLVRAFIIFHDCCHGSFFPNQRVNEVVGTLIGILNFCPFYQWRYTHCVHHATSGNLDRHGVGDIWTVTVQEYLAMPRIKRLAYRLYRNPIVLFGLGPSFTFLIEYRFNRKGAKRKERLNMYFVNISIVLIIGALCWLIGWKAFLLIQGTMFLLSSIVGVWLFYVQHQFEGAYFEKGEQWNYVDAALKGSSFYRLPRILHWFTGNIGFHHIHHLSPRVPNYNLNRAHHENPLFQDVTPVTLLSSFRSLTFRIWDENRKKLMGFEYIKRFRMQQK</sequence>
<evidence type="ECO:0000256" key="1">
    <source>
        <dbReference type="SAM" id="Phobius"/>
    </source>
</evidence>
<feature type="domain" description="Fatty acid desaturase" evidence="2">
    <location>
        <begin position="52"/>
        <end position="291"/>
    </location>
</feature>
<evidence type="ECO:0000313" key="3">
    <source>
        <dbReference type="EMBL" id="SDW39393.1"/>
    </source>
</evidence>
<dbReference type="Proteomes" id="UP000198534">
    <property type="component" value="Unassembled WGS sequence"/>
</dbReference>
<dbReference type="STRING" id="1048340.SAMN05444487_10340"/>
<accession>A0A1H2T609</accession>
<evidence type="ECO:0000313" key="4">
    <source>
        <dbReference type="Proteomes" id="UP000198534"/>
    </source>
</evidence>
<feature type="transmembrane region" description="Helical" evidence="1">
    <location>
        <begin position="153"/>
        <end position="170"/>
    </location>
</feature>
<reference evidence="3 4" key="1">
    <citation type="submission" date="2016-10" db="EMBL/GenBank/DDBJ databases">
        <authorList>
            <person name="de Groot N.N."/>
        </authorList>
    </citation>
    <scope>NUCLEOTIDE SEQUENCE [LARGE SCALE GENOMIC DNA]</scope>
    <source>
        <strain evidence="3 4">DSM 45610</strain>
    </source>
</reference>
<name>A0A1H2T609_9BACL</name>
<keyword evidence="1" id="KW-0472">Membrane</keyword>
<keyword evidence="4" id="KW-1185">Reference proteome</keyword>
<protein>
    <submittedName>
        <fullName evidence="3">Omega-6 fatty acid desaturase (Delta-12 desaturase)</fullName>
    </submittedName>
</protein>
<dbReference type="InterPro" id="IPR012171">
    <property type="entry name" value="Fatty_acid_desaturase"/>
</dbReference>